<proteinExistence type="inferred from homology"/>
<organism evidence="9 10">
    <name type="scientific">Plectus sambesii</name>
    <dbReference type="NCBI Taxonomy" id="2011161"/>
    <lineage>
        <taxon>Eukaryota</taxon>
        <taxon>Metazoa</taxon>
        <taxon>Ecdysozoa</taxon>
        <taxon>Nematoda</taxon>
        <taxon>Chromadorea</taxon>
        <taxon>Plectida</taxon>
        <taxon>Plectina</taxon>
        <taxon>Plectoidea</taxon>
        <taxon>Plectidae</taxon>
        <taxon>Plectus</taxon>
    </lineage>
</organism>
<dbReference type="InterPro" id="IPR011990">
    <property type="entry name" value="TPR-like_helical_dom_sf"/>
</dbReference>
<dbReference type="Proteomes" id="UP000887566">
    <property type="component" value="Unplaced"/>
</dbReference>
<dbReference type="GO" id="GO:0016560">
    <property type="term" value="P:protein import into peroxisome matrix, docking"/>
    <property type="evidence" value="ECO:0007669"/>
    <property type="project" value="TreeGrafter"/>
</dbReference>
<dbReference type="SMART" id="SM00028">
    <property type="entry name" value="TPR"/>
    <property type="match status" value="5"/>
</dbReference>
<evidence type="ECO:0000256" key="6">
    <source>
        <dbReference type="ARBA" id="ARBA00022803"/>
    </source>
</evidence>
<dbReference type="GO" id="GO:0005829">
    <property type="term" value="C:cytosol"/>
    <property type="evidence" value="ECO:0007669"/>
    <property type="project" value="TreeGrafter"/>
</dbReference>
<dbReference type="InterPro" id="IPR024111">
    <property type="entry name" value="PEX5/PEX5L"/>
</dbReference>
<evidence type="ECO:0000256" key="7">
    <source>
        <dbReference type="ARBA" id="ARBA00023140"/>
    </source>
</evidence>
<dbReference type="GO" id="GO:0005052">
    <property type="term" value="F:peroxisome matrix targeting signal-1 binding"/>
    <property type="evidence" value="ECO:0007669"/>
    <property type="project" value="TreeGrafter"/>
</dbReference>
<evidence type="ECO:0000256" key="4">
    <source>
        <dbReference type="ARBA" id="ARBA00022490"/>
    </source>
</evidence>
<reference evidence="10" key="1">
    <citation type="submission" date="2022-11" db="UniProtKB">
        <authorList>
            <consortium name="WormBaseParasite"/>
        </authorList>
    </citation>
    <scope>IDENTIFICATION</scope>
</reference>
<dbReference type="GO" id="GO:0005778">
    <property type="term" value="C:peroxisomal membrane"/>
    <property type="evidence" value="ECO:0007669"/>
    <property type="project" value="TreeGrafter"/>
</dbReference>
<protein>
    <submittedName>
        <fullName evidence="10">Peroxisomal targeting signal 1 receptor</fullName>
    </submittedName>
</protein>
<evidence type="ECO:0000256" key="1">
    <source>
        <dbReference type="ARBA" id="ARBA00004275"/>
    </source>
</evidence>
<accession>A0A914WX35</accession>
<evidence type="ECO:0000256" key="3">
    <source>
        <dbReference type="ARBA" id="ARBA00005348"/>
    </source>
</evidence>
<comment type="subcellular location">
    <subcellularLocation>
        <location evidence="2">Cytoplasm</location>
    </subcellularLocation>
    <subcellularLocation>
        <location evidence="1">Peroxisome</location>
    </subcellularLocation>
</comment>
<dbReference type="PANTHER" id="PTHR10130">
    <property type="entry name" value="PEROXISOMAL TARGETING SIGNAL 1 RECEPTOR PEX5"/>
    <property type="match status" value="1"/>
</dbReference>
<keyword evidence="9" id="KW-1185">Reference proteome</keyword>
<keyword evidence="6 8" id="KW-0802">TPR repeat</keyword>
<comment type="similarity">
    <text evidence="3">Belongs to the peroxisomal targeting signal receptor family.</text>
</comment>
<keyword evidence="4" id="KW-0963">Cytoplasm</keyword>
<evidence type="ECO:0000256" key="2">
    <source>
        <dbReference type="ARBA" id="ARBA00004496"/>
    </source>
</evidence>
<feature type="repeat" description="TPR" evidence="8">
    <location>
        <begin position="273"/>
        <end position="306"/>
    </location>
</feature>
<evidence type="ECO:0000256" key="8">
    <source>
        <dbReference type="PROSITE-ProRule" id="PRU00339"/>
    </source>
</evidence>
<feature type="repeat" description="TPR" evidence="8">
    <location>
        <begin position="385"/>
        <end position="418"/>
    </location>
</feature>
<dbReference type="WBParaSite" id="PSAMB.scaffold5731size11005.g27202.t1">
    <property type="protein sequence ID" value="PSAMB.scaffold5731size11005.g27202.t1"/>
    <property type="gene ID" value="PSAMB.scaffold5731size11005.g27202"/>
</dbReference>
<feature type="repeat" description="TPR" evidence="8">
    <location>
        <begin position="419"/>
        <end position="452"/>
    </location>
</feature>
<evidence type="ECO:0000313" key="10">
    <source>
        <dbReference type="WBParaSite" id="PSAMB.scaffold5731size11005.g27202.t1"/>
    </source>
</evidence>
<dbReference type="InterPro" id="IPR019734">
    <property type="entry name" value="TPR_rpt"/>
</dbReference>
<evidence type="ECO:0000313" key="9">
    <source>
        <dbReference type="Proteomes" id="UP000887566"/>
    </source>
</evidence>
<dbReference type="PROSITE" id="PS50005">
    <property type="entry name" value="TPR"/>
    <property type="match status" value="3"/>
</dbReference>
<keyword evidence="7" id="KW-0576">Peroxisome</keyword>
<evidence type="ECO:0000256" key="5">
    <source>
        <dbReference type="ARBA" id="ARBA00022737"/>
    </source>
</evidence>
<dbReference type="SUPFAM" id="SSF48452">
    <property type="entry name" value="TPR-like"/>
    <property type="match status" value="1"/>
</dbReference>
<dbReference type="PANTHER" id="PTHR10130:SF0">
    <property type="entry name" value="GH08708P"/>
    <property type="match status" value="1"/>
</dbReference>
<name>A0A914WX35_9BILA</name>
<dbReference type="Pfam" id="PF13432">
    <property type="entry name" value="TPR_16"/>
    <property type="match status" value="2"/>
</dbReference>
<dbReference type="AlphaFoldDB" id="A0A914WX35"/>
<sequence>MAMRSLVEPECGRPNPLMQLTNRVGQDATMSGRFAPSLPSTSQGRFSDELTHEYLNELSARSVAPASFNMQHVLRSLPAQRNNMSHRSSEMARNWSQEFAASRPSPADWTTEYVRSVPAQQSLLNAAWNDATASASTSGAVAAAQLHAPQSMMWSAEYLDKFDQGAAGHATLAEATANQWTDEFMNGVDSGKQDYWHTLESEWDSLARADPDHEWLGNIQQTDIYKDYNLQEANPYLNVDNPLEEGKRLWSLGELANAILHFEAAVQKDPQSSEAWRYLGSAQAENEQEPSAIAALRKSLDLNPSNMDALFSLAVAYTNESMDNSALSTLERWLAANSAYQGLVEGADINFRRPMTSSFLDRQYFGELERKFLEAAQRQPAGVDATLQNALAVLYNLSGNFDRAIDSLQAALTVKPEDPRVWNRLGATLANSDRPAEAVAAYSRALDLYPGYVRARYNLGISCMNLKSNREAVEHFLSALQLQQRGIGPDSRQQISDGIWQTLRSAVMRMERSDELLRAAEGKNVADFARTFHQIAPSNMSSMAQHDQIN</sequence>
<keyword evidence="5" id="KW-0677">Repeat</keyword>
<dbReference type="Gene3D" id="1.25.40.10">
    <property type="entry name" value="Tetratricopeptide repeat domain"/>
    <property type="match status" value="1"/>
</dbReference>